<dbReference type="GO" id="GO:0004803">
    <property type="term" value="F:transposase activity"/>
    <property type="evidence" value="ECO:0007669"/>
    <property type="project" value="InterPro"/>
</dbReference>
<dbReference type="GO" id="GO:0003677">
    <property type="term" value="F:DNA binding"/>
    <property type="evidence" value="ECO:0007669"/>
    <property type="project" value="InterPro"/>
</dbReference>
<gene>
    <name evidence="3" type="ORF">EAS64_32880</name>
</gene>
<keyword evidence="4" id="KW-1185">Reference proteome</keyword>
<comment type="caution">
    <text evidence="3">The sequence shown here is derived from an EMBL/GenBank/DDBJ whole genome shotgun (WGS) entry which is preliminary data.</text>
</comment>
<dbReference type="Pfam" id="PF01548">
    <property type="entry name" value="DEDD_Tnp_IS110"/>
    <property type="match status" value="1"/>
</dbReference>
<sequence>MSWIVSRWSAGMPTRDGATGRREPAVMASLPSGPEVVHVGMDTSMREIVCGVLRPGMDVPAVERIPNDEESVRRLIGKLGSRHLLAVCYEAGPSGYELHRLIMSMGVACQVIAPSLVPKGGSERVKTGRRDAVRLTLGLRAGILTPVRVPAPAEEAVRDLVRARGDLLDDRKRMQQRLNAFLLRHGRIWSGGRKWTIAHRLWVDRQQFAEDALQEALDAYRAGLEAREAELRAAEARLSAWAGREPLAPAVARLSGYRGIAELTALTLASEVVDWHRFPAARAFMGFTGLIPSEYSSGSRTRRGSITKAGPEGVRTALTESAWAYQHRPAIGAGLRRRQAGLSPETLARSWKAQQRLHATYKKMTARGKPHGVVITAVARELAGFVWAEMTS</sequence>
<organism evidence="3 4">
    <name type="scientific">Trebonia kvetii</name>
    <dbReference type="NCBI Taxonomy" id="2480626"/>
    <lineage>
        <taxon>Bacteria</taxon>
        <taxon>Bacillati</taxon>
        <taxon>Actinomycetota</taxon>
        <taxon>Actinomycetes</taxon>
        <taxon>Streptosporangiales</taxon>
        <taxon>Treboniaceae</taxon>
        <taxon>Trebonia</taxon>
    </lineage>
</organism>
<dbReference type="AlphaFoldDB" id="A0A6P2BRL9"/>
<dbReference type="InterPro" id="IPR047650">
    <property type="entry name" value="Transpos_IS110"/>
</dbReference>
<evidence type="ECO:0000259" key="1">
    <source>
        <dbReference type="Pfam" id="PF01548"/>
    </source>
</evidence>
<proteinExistence type="predicted"/>
<dbReference type="InterPro" id="IPR002525">
    <property type="entry name" value="Transp_IS110-like_N"/>
</dbReference>
<accession>A0A6P2BRL9</accession>
<dbReference type="InterPro" id="IPR003346">
    <property type="entry name" value="Transposase_20"/>
</dbReference>
<name>A0A6P2BRL9_9ACTN</name>
<evidence type="ECO:0000259" key="2">
    <source>
        <dbReference type="Pfam" id="PF02371"/>
    </source>
</evidence>
<dbReference type="Proteomes" id="UP000460272">
    <property type="component" value="Unassembled WGS sequence"/>
</dbReference>
<dbReference type="GO" id="GO:0006313">
    <property type="term" value="P:DNA transposition"/>
    <property type="evidence" value="ECO:0007669"/>
    <property type="project" value="InterPro"/>
</dbReference>
<dbReference type="Pfam" id="PF02371">
    <property type="entry name" value="Transposase_20"/>
    <property type="match status" value="1"/>
</dbReference>
<dbReference type="EMBL" id="RPFW01000007">
    <property type="protein sequence ID" value="TVZ01091.1"/>
    <property type="molecule type" value="Genomic_DNA"/>
</dbReference>
<protein>
    <submittedName>
        <fullName evidence="3">IS110 family transposase</fullName>
    </submittedName>
</protein>
<evidence type="ECO:0000313" key="3">
    <source>
        <dbReference type="EMBL" id="TVZ01091.1"/>
    </source>
</evidence>
<dbReference type="OrthoDB" id="9815354at2"/>
<reference evidence="3 4" key="1">
    <citation type="submission" date="2018-11" db="EMBL/GenBank/DDBJ databases">
        <title>Trebonia kvetii gen.nov., sp.nov., a novel acidophilic actinobacterium, and proposal of the new actinobacterial family Treboniaceae fam. nov.</title>
        <authorList>
            <person name="Rapoport D."/>
            <person name="Sagova-Mareckova M."/>
            <person name="Sedlacek I."/>
            <person name="Provaznik J."/>
            <person name="Kralova S."/>
            <person name="Pavlinic D."/>
            <person name="Benes V."/>
            <person name="Kopecky J."/>
        </authorList>
    </citation>
    <scope>NUCLEOTIDE SEQUENCE [LARGE SCALE GENOMIC DNA]</scope>
    <source>
        <strain evidence="3 4">15Tr583</strain>
    </source>
</reference>
<feature type="domain" description="Transposase IS110-like N-terminal" evidence="1">
    <location>
        <begin position="39"/>
        <end position="183"/>
    </location>
</feature>
<dbReference type="PANTHER" id="PTHR33055:SF3">
    <property type="entry name" value="PUTATIVE TRANSPOSASE FOR IS117-RELATED"/>
    <property type="match status" value="1"/>
</dbReference>
<dbReference type="PANTHER" id="PTHR33055">
    <property type="entry name" value="TRANSPOSASE FOR INSERTION SEQUENCE ELEMENT IS1111A"/>
    <property type="match status" value="1"/>
</dbReference>
<feature type="domain" description="Transposase IS116/IS110/IS902 C-terminal" evidence="2">
    <location>
        <begin position="253"/>
        <end position="326"/>
    </location>
</feature>
<evidence type="ECO:0000313" key="4">
    <source>
        <dbReference type="Proteomes" id="UP000460272"/>
    </source>
</evidence>
<dbReference type="NCBIfam" id="NF033542">
    <property type="entry name" value="transpos_IS110"/>
    <property type="match status" value="1"/>
</dbReference>